<dbReference type="InterPro" id="IPR029033">
    <property type="entry name" value="His_PPase_superfam"/>
</dbReference>
<dbReference type="Pfam" id="PF00300">
    <property type="entry name" value="His_Phos_1"/>
    <property type="match status" value="1"/>
</dbReference>
<comment type="caution">
    <text evidence="1">The sequence shown here is derived from an EMBL/GenBank/DDBJ whole genome shotgun (WGS) entry which is preliminary data.</text>
</comment>
<dbReference type="SUPFAM" id="SSF53254">
    <property type="entry name" value="Phosphoglycerate mutase-like"/>
    <property type="match status" value="1"/>
</dbReference>
<organism evidence="1 2">
    <name type="scientific">Chrysophaeum taylorii</name>
    <dbReference type="NCBI Taxonomy" id="2483200"/>
    <lineage>
        <taxon>Eukaryota</taxon>
        <taxon>Sar</taxon>
        <taxon>Stramenopiles</taxon>
        <taxon>Ochrophyta</taxon>
        <taxon>Pelagophyceae</taxon>
        <taxon>Pelagomonadales</taxon>
        <taxon>Pelagomonadaceae</taxon>
        <taxon>Chrysophaeum</taxon>
    </lineage>
</organism>
<dbReference type="AlphaFoldDB" id="A0AAD7UF19"/>
<name>A0AAD7UF19_9STRA</name>
<accession>A0AAD7UF19</accession>
<evidence type="ECO:0008006" key="3">
    <source>
        <dbReference type="Google" id="ProtNLM"/>
    </source>
</evidence>
<dbReference type="EMBL" id="JAQMWT010000344">
    <property type="protein sequence ID" value="KAJ8603703.1"/>
    <property type="molecule type" value="Genomic_DNA"/>
</dbReference>
<sequence>MLSSADTNATDKSSVVSKPDERAWKRVTFLRHGESEANVSHLKGIRRRDPRLRDCFLTRRGVEQARAVGIHAQVEPELVVASPLTRALATTLLLGFDCPIVVHAGIRELGSSVPENEPRSLQELRRDRRLTCFPRFGDIDFVLLGPNWPRGGDGIESFEGWLKARPETTVWVVAHCNVIFHLLNGQVDRVPNCYPLPCVLNGVGFQLIDAALDPDASAADFTVEETSAAHKER</sequence>
<dbReference type="CDD" id="cd07067">
    <property type="entry name" value="HP_PGM_like"/>
    <property type="match status" value="1"/>
</dbReference>
<dbReference type="GO" id="GO:0016791">
    <property type="term" value="F:phosphatase activity"/>
    <property type="evidence" value="ECO:0007669"/>
    <property type="project" value="TreeGrafter"/>
</dbReference>
<dbReference type="PANTHER" id="PTHR48100">
    <property type="entry name" value="BROAD-SPECIFICITY PHOSPHATASE YOR283W-RELATED"/>
    <property type="match status" value="1"/>
</dbReference>
<dbReference type="Proteomes" id="UP001230188">
    <property type="component" value="Unassembled WGS sequence"/>
</dbReference>
<dbReference type="InterPro" id="IPR050275">
    <property type="entry name" value="PGM_Phosphatase"/>
</dbReference>
<dbReference type="InterPro" id="IPR013078">
    <property type="entry name" value="His_Pase_superF_clade-1"/>
</dbReference>
<keyword evidence="2" id="KW-1185">Reference proteome</keyword>
<dbReference type="GO" id="GO:0005737">
    <property type="term" value="C:cytoplasm"/>
    <property type="evidence" value="ECO:0007669"/>
    <property type="project" value="TreeGrafter"/>
</dbReference>
<evidence type="ECO:0000313" key="2">
    <source>
        <dbReference type="Proteomes" id="UP001230188"/>
    </source>
</evidence>
<dbReference type="SMART" id="SM00855">
    <property type="entry name" value="PGAM"/>
    <property type="match status" value="1"/>
</dbReference>
<dbReference type="Gene3D" id="3.40.50.1240">
    <property type="entry name" value="Phosphoglycerate mutase-like"/>
    <property type="match status" value="1"/>
</dbReference>
<proteinExistence type="predicted"/>
<dbReference type="PANTHER" id="PTHR48100:SF57">
    <property type="entry name" value="PHOSPHOGLYCERATE MUTASE"/>
    <property type="match status" value="1"/>
</dbReference>
<protein>
    <recommendedName>
        <fullName evidence="3">Histidine phosphatase family protein</fullName>
    </recommendedName>
</protein>
<reference evidence="1" key="1">
    <citation type="submission" date="2023-01" db="EMBL/GenBank/DDBJ databases">
        <title>Metagenome sequencing of chrysophaentin producing Chrysophaeum taylorii.</title>
        <authorList>
            <person name="Davison J."/>
            <person name="Bewley C."/>
        </authorList>
    </citation>
    <scope>NUCLEOTIDE SEQUENCE</scope>
    <source>
        <strain evidence="1">NIES-1699</strain>
    </source>
</reference>
<gene>
    <name evidence="1" type="ORF">CTAYLR_000177</name>
</gene>
<evidence type="ECO:0000313" key="1">
    <source>
        <dbReference type="EMBL" id="KAJ8603703.1"/>
    </source>
</evidence>